<organism evidence="1 2">
    <name type="scientific">Kutzneria buriramensis</name>
    <dbReference type="NCBI Taxonomy" id="1045776"/>
    <lineage>
        <taxon>Bacteria</taxon>
        <taxon>Bacillati</taxon>
        <taxon>Actinomycetota</taxon>
        <taxon>Actinomycetes</taxon>
        <taxon>Pseudonocardiales</taxon>
        <taxon>Pseudonocardiaceae</taxon>
        <taxon>Kutzneria</taxon>
    </lineage>
</organism>
<dbReference type="Gene3D" id="3.40.50.2000">
    <property type="entry name" value="Glycogen Phosphorylase B"/>
    <property type="match status" value="2"/>
</dbReference>
<proteinExistence type="predicted"/>
<dbReference type="OrthoDB" id="5241459at2"/>
<dbReference type="RefSeq" id="WP_116176728.1">
    <property type="nucleotide sequence ID" value="NZ_CP144375.1"/>
</dbReference>
<dbReference type="AlphaFoldDB" id="A0A3E0HGF9"/>
<gene>
    <name evidence="1" type="ORF">BCF44_108289</name>
</gene>
<dbReference type="PANTHER" id="PTHR48050:SF13">
    <property type="entry name" value="STEROL 3-BETA-GLUCOSYLTRANSFERASE UGT80A2"/>
    <property type="match status" value="1"/>
</dbReference>
<evidence type="ECO:0000313" key="2">
    <source>
        <dbReference type="Proteomes" id="UP000256269"/>
    </source>
</evidence>
<accession>A0A3E0HGF9</accession>
<dbReference type="GO" id="GO:0008194">
    <property type="term" value="F:UDP-glycosyltransferase activity"/>
    <property type="evidence" value="ECO:0007669"/>
    <property type="project" value="InterPro"/>
</dbReference>
<sequence length="382" mass="39160">MRVAVVAGPDAGHVFPAVALCLRFAAAGDEPFLFTDDRWRDAAVAAGVQVPELPWLALRHEADIGRWLYGQAAELARDLVPSLAAVRPDLVVSDVLATCGGMAAELSGLPWVELSPHPLYQPSRGLPPIGSGLAPGVGVRGRLRDAVLRLATARSLRQGDQQRTAARVGIGLPATDPGPAARLIATLPALEVPRPDWPSNAHVIGPLLWDPMPTGLVPPPGEEPLVIVAPSTATGGAADLLATTLAALDDLGVQAAVSTFQPPGDGLPPWARAGAGGQDDLLRQASVVVCGAGHGLLAKALLAGVPVVAVPGGGDQWELANRAARQGSAVIVRPPSVADIRGAVELVLRDGRFAAAAADAAKTVTEVSDPIVVCRTVIGEAR</sequence>
<dbReference type="PANTHER" id="PTHR48050">
    <property type="entry name" value="STEROL 3-BETA-GLUCOSYLTRANSFERASE"/>
    <property type="match status" value="1"/>
</dbReference>
<dbReference type="Proteomes" id="UP000256269">
    <property type="component" value="Unassembled WGS sequence"/>
</dbReference>
<comment type="caution">
    <text evidence="1">The sequence shown here is derived from an EMBL/GenBank/DDBJ whole genome shotgun (WGS) entry which is preliminary data.</text>
</comment>
<keyword evidence="1" id="KW-0808">Transferase</keyword>
<protein>
    <submittedName>
        <fullName evidence="1">UDP:flavonoid glycosyltransferase YjiC (YdhE family)</fullName>
    </submittedName>
</protein>
<dbReference type="GO" id="GO:0017000">
    <property type="term" value="P:antibiotic biosynthetic process"/>
    <property type="evidence" value="ECO:0007669"/>
    <property type="project" value="UniProtKB-ARBA"/>
</dbReference>
<name>A0A3E0HGF9_9PSEU</name>
<dbReference type="EMBL" id="QUNO01000008">
    <property type="protein sequence ID" value="REH44809.1"/>
    <property type="molecule type" value="Genomic_DNA"/>
</dbReference>
<dbReference type="SUPFAM" id="SSF53756">
    <property type="entry name" value="UDP-Glycosyltransferase/glycogen phosphorylase"/>
    <property type="match status" value="1"/>
</dbReference>
<keyword evidence="2" id="KW-1185">Reference proteome</keyword>
<dbReference type="InterPro" id="IPR050426">
    <property type="entry name" value="Glycosyltransferase_28"/>
</dbReference>
<evidence type="ECO:0000313" key="1">
    <source>
        <dbReference type="EMBL" id="REH44809.1"/>
    </source>
</evidence>
<reference evidence="1 2" key="1">
    <citation type="submission" date="2018-08" db="EMBL/GenBank/DDBJ databases">
        <title>Genomic Encyclopedia of Archaeal and Bacterial Type Strains, Phase II (KMG-II): from individual species to whole genera.</title>
        <authorList>
            <person name="Goeker M."/>
        </authorList>
    </citation>
    <scope>NUCLEOTIDE SEQUENCE [LARGE SCALE GENOMIC DNA]</scope>
    <source>
        <strain evidence="1 2">DSM 45791</strain>
    </source>
</reference>
<dbReference type="InterPro" id="IPR002213">
    <property type="entry name" value="UDP_glucos_trans"/>
</dbReference>
<dbReference type="CDD" id="cd03784">
    <property type="entry name" value="GT1_Gtf-like"/>
    <property type="match status" value="1"/>
</dbReference>